<organism evidence="2 3">
    <name type="scientific">Clostridioides difficile</name>
    <name type="common">Peptoclostridium difficile</name>
    <dbReference type="NCBI Taxonomy" id="1496"/>
    <lineage>
        <taxon>Bacteria</taxon>
        <taxon>Bacillati</taxon>
        <taxon>Bacillota</taxon>
        <taxon>Clostridia</taxon>
        <taxon>Peptostreptococcales</taxon>
        <taxon>Peptostreptococcaceae</taxon>
        <taxon>Clostridioides</taxon>
    </lineage>
</organism>
<proteinExistence type="predicted"/>
<feature type="domain" description="Transcription regulator PadR N-terminal" evidence="1">
    <location>
        <begin position="16"/>
        <end position="64"/>
    </location>
</feature>
<comment type="caution">
    <text evidence="2">The sequence shown here is derived from an EMBL/GenBank/DDBJ whole genome shotgun (WGS) entry which is preliminary data.</text>
</comment>
<evidence type="ECO:0000313" key="2">
    <source>
        <dbReference type="EMBL" id="VFD54978.1"/>
    </source>
</evidence>
<gene>
    <name evidence="2" type="ORF">SAMEA1710456_02475</name>
</gene>
<dbReference type="RefSeq" id="WP_003418003.1">
    <property type="nucleotide sequence ID" value="NZ_BEHB01000015.1"/>
</dbReference>
<dbReference type="AlphaFoldDB" id="A0AAX3H170"/>
<evidence type="ECO:0000259" key="1">
    <source>
        <dbReference type="Pfam" id="PF03551"/>
    </source>
</evidence>
<dbReference type="InterPro" id="IPR036388">
    <property type="entry name" value="WH-like_DNA-bd_sf"/>
</dbReference>
<dbReference type="InterPro" id="IPR036390">
    <property type="entry name" value="WH_DNA-bd_sf"/>
</dbReference>
<dbReference type="Proteomes" id="UP000346772">
    <property type="component" value="Unassembled WGS sequence"/>
</dbReference>
<protein>
    <submittedName>
        <fullName evidence="2">PadR family transcriptional regulator</fullName>
    </submittedName>
</protein>
<dbReference type="Pfam" id="PF03551">
    <property type="entry name" value="PadR"/>
    <property type="match status" value="1"/>
</dbReference>
<dbReference type="EMBL" id="CAADAT010000014">
    <property type="protein sequence ID" value="VFD54978.1"/>
    <property type="molecule type" value="Genomic_DNA"/>
</dbReference>
<name>A0AAX3H170_CLODI</name>
<dbReference type="Gene3D" id="1.10.10.10">
    <property type="entry name" value="Winged helix-like DNA-binding domain superfamily/Winged helix DNA-binding domain"/>
    <property type="match status" value="1"/>
</dbReference>
<evidence type="ECO:0000313" key="3">
    <source>
        <dbReference type="Proteomes" id="UP000346772"/>
    </source>
</evidence>
<reference evidence="2 3" key="1">
    <citation type="submission" date="2019-02" db="EMBL/GenBank/DDBJ databases">
        <authorList>
            <consortium name="Pathogen Informatics"/>
        </authorList>
    </citation>
    <scope>NUCLEOTIDE SEQUENCE [LARGE SCALE GENOMIC DNA]</scope>
    <source>
        <strain evidence="2 3">078GUE027</strain>
    </source>
</reference>
<dbReference type="InterPro" id="IPR005149">
    <property type="entry name" value="Tscrpt_reg_PadR_N"/>
</dbReference>
<sequence>MTIASDVIRCDTKTSILKHLLKKDSYSYEINKSILEKTKGLYELKEAILYTAFRRLEQSGAITSY</sequence>
<dbReference type="SUPFAM" id="SSF46785">
    <property type="entry name" value="Winged helix' DNA-binding domain"/>
    <property type="match status" value="1"/>
</dbReference>
<accession>A0AAX3H170</accession>